<comment type="caution">
    <text evidence="3">The sequence shown here is derived from an EMBL/GenBank/DDBJ whole genome shotgun (WGS) entry which is preliminary data.</text>
</comment>
<feature type="region of interest" description="Disordered" evidence="1">
    <location>
        <begin position="55"/>
        <end position="75"/>
    </location>
</feature>
<name>A0A2J7ZU89_9CHLO</name>
<organism evidence="3 4">
    <name type="scientific">Tetrabaena socialis</name>
    <dbReference type="NCBI Taxonomy" id="47790"/>
    <lineage>
        <taxon>Eukaryota</taxon>
        <taxon>Viridiplantae</taxon>
        <taxon>Chlorophyta</taxon>
        <taxon>core chlorophytes</taxon>
        <taxon>Chlorophyceae</taxon>
        <taxon>CS clade</taxon>
        <taxon>Chlamydomonadales</taxon>
        <taxon>Tetrabaenaceae</taxon>
        <taxon>Tetrabaena</taxon>
    </lineage>
</organism>
<sequence length="224" mass="22808">MLAPSAAPLLATLLASRGAPASSACAPALRAAACAWNTACADGAAAHFACGRREPEEPASSSMAPPPPRASTSASSLALLARHQHRQLPLTPLDIGARGTPAPPRPWPSTGFRTFASAAQPQAPEPQQQAGGAEPAPGSSQASTPTPTPAQDGGGGGPQARVRPPRDVVYLGPLSQQHKLLKAMEVRQRRAAAEREAELQGLKIVAVAAAMRYGSGPLAMYGLA</sequence>
<feature type="compositionally biased region" description="Low complexity" evidence="1">
    <location>
        <begin position="116"/>
        <end position="151"/>
    </location>
</feature>
<dbReference type="AlphaFoldDB" id="A0A2J7ZU89"/>
<keyword evidence="4" id="KW-1185">Reference proteome</keyword>
<proteinExistence type="predicted"/>
<accession>A0A2J7ZU89</accession>
<dbReference type="EMBL" id="PGGS01000456">
    <property type="protein sequence ID" value="PNH03841.1"/>
    <property type="molecule type" value="Genomic_DNA"/>
</dbReference>
<feature type="signal peptide" evidence="2">
    <location>
        <begin position="1"/>
        <end position="21"/>
    </location>
</feature>
<reference evidence="3 4" key="1">
    <citation type="journal article" date="2017" name="Mol. Biol. Evol.">
        <title>The 4-celled Tetrabaena socialis nuclear genome reveals the essential components for genetic control of cell number at the origin of multicellularity in the volvocine lineage.</title>
        <authorList>
            <person name="Featherston J."/>
            <person name="Arakaki Y."/>
            <person name="Hanschen E.R."/>
            <person name="Ferris P.J."/>
            <person name="Michod R.E."/>
            <person name="Olson B.J.S.C."/>
            <person name="Nozaki H."/>
            <person name="Durand P.M."/>
        </authorList>
    </citation>
    <scope>NUCLEOTIDE SEQUENCE [LARGE SCALE GENOMIC DNA]</scope>
    <source>
        <strain evidence="3 4">NIES-571</strain>
    </source>
</reference>
<evidence type="ECO:0000313" key="4">
    <source>
        <dbReference type="Proteomes" id="UP000236333"/>
    </source>
</evidence>
<feature type="region of interest" description="Disordered" evidence="1">
    <location>
        <begin position="90"/>
        <end position="165"/>
    </location>
</feature>
<gene>
    <name evidence="3" type="ORF">TSOC_010063</name>
</gene>
<evidence type="ECO:0000256" key="1">
    <source>
        <dbReference type="SAM" id="MobiDB-lite"/>
    </source>
</evidence>
<evidence type="ECO:0000313" key="3">
    <source>
        <dbReference type="EMBL" id="PNH03841.1"/>
    </source>
</evidence>
<protein>
    <submittedName>
        <fullName evidence="3">Uncharacterized protein</fullName>
    </submittedName>
</protein>
<dbReference type="Proteomes" id="UP000236333">
    <property type="component" value="Unassembled WGS sequence"/>
</dbReference>
<evidence type="ECO:0000256" key="2">
    <source>
        <dbReference type="SAM" id="SignalP"/>
    </source>
</evidence>
<keyword evidence="2" id="KW-0732">Signal</keyword>
<feature type="chain" id="PRO_5014418150" evidence="2">
    <location>
        <begin position="22"/>
        <end position="224"/>
    </location>
</feature>